<proteinExistence type="predicted"/>
<gene>
    <name evidence="1" type="ORF">J2TS6_21080</name>
</gene>
<evidence type="ECO:0000313" key="1">
    <source>
        <dbReference type="EMBL" id="GIO30967.1"/>
    </source>
</evidence>
<keyword evidence="2" id="KW-1185">Reference proteome</keyword>
<dbReference type="Gene3D" id="2.130.10.30">
    <property type="entry name" value="Regulator of chromosome condensation 1/beta-lactamase-inhibitor protein II"/>
    <property type="match status" value="1"/>
</dbReference>
<dbReference type="SUPFAM" id="SSF50985">
    <property type="entry name" value="RCC1/BLIP-II"/>
    <property type="match status" value="1"/>
</dbReference>
<dbReference type="Proteomes" id="UP000679779">
    <property type="component" value="Unassembled WGS sequence"/>
</dbReference>
<reference evidence="1" key="1">
    <citation type="submission" date="2021-03" db="EMBL/GenBank/DDBJ databases">
        <title>Antimicrobial resistance genes in bacteria isolated from Japanese honey, and their potential for conferring macrolide and lincosamide resistance in the American foulbrood pathogen Paenibacillus larvae.</title>
        <authorList>
            <person name="Okamoto M."/>
            <person name="Kumagai M."/>
            <person name="Kanamori H."/>
            <person name="Takamatsu D."/>
        </authorList>
    </citation>
    <scope>NUCLEOTIDE SEQUENCE</scope>
    <source>
        <strain evidence="1">J2TS6</strain>
    </source>
</reference>
<name>A0A919XHN5_9BACL</name>
<dbReference type="InterPro" id="IPR000408">
    <property type="entry name" value="Reg_chr_condens"/>
</dbReference>
<sequence length="57" mass="6187">MDYISPKEAALNLKRWPKETIAAGPWHTIGLQSDGTVVAAGDNKYGQCDVSGWRGIL</sequence>
<dbReference type="EMBL" id="BORQ01000002">
    <property type="protein sequence ID" value="GIO30967.1"/>
    <property type="molecule type" value="Genomic_DNA"/>
</dbReference>
<dbReference type="AlphaFoldDB" id="A0A919XHN5"/>
<organism evidence="1 2">
    <name type="scientific">Paenibacillus albilobatus</name>
    <dbReference type="NCBI Taxonomy" id="2716884"/>
    <lineage>
        <taxon>Bacteria</taxon>
        <taxon>Bacillati</taxon>
        <taxon>Bacillota</taxon>
        <taxon>Bacilli</taxon>
        <taxon>Bacillales</taxon>
        <taxon>Paenibacillaceae</taxon>
        <taxon>Paenibacillus</taxon>
    </lineage>
</organism>
<protein>
    <recommendedName>
        <fullName evidence="3">RCC1 repeat protein</fullName>
    </recommendedName>
</protein>
<evidence type="ECO:0000313" key="2">
    <source>
        <dbReference type="Proteomes" id="UP000679779"/>
    </source>
</evidence>
<dbReference type="PROSITE" id="PS00626">
    <property type="entry name" value="RCC1_2"/>
    <property type="match status" value="1"/>
</dbReference>
<dbReference type="InterPro" id="IPR009091">
    <property type="entry name" value="RCC1/BLIP-II"/>
</dbReference>
<dbReference type="Pfam" id="PF13540">
    <property type="entry name" value="RCC1_2"/>
    <property type="match status" value="1"/>
</dbReference>
<comment type="caution">
    <text evidence="1">The sequence shown here is derived from an EMBL/GenBank/DDBJ whole genome shotgun (WGS) entry which is preliminary data.</text>
</comment>
<evidence type="ECO:0008006" key="3">
    <source>
        <dbReference type="Google" id="ProtNLM"/>
    </source>
</evidence>
<accession>A0A919XHN5</accession>